<keyword evidence="4" id="KW-1185">Reference proteome</keyword>
<dbReference type="STRING" id="1230383.A0A1M8A5E2"/>
<evidence type="ECO:0008006" key="5">
    <source>
        <dbReference type="Google" id="ProtNLM"/>
    </source>
</evidence>
<feature type="compositionally biased region" description="Low complexity" evidence="1">
    <location>
        <begin position="279"/>
        <end position="288"/>
    </location>
</feature>
<feature type="compositionally biased region" description="Basic and acidic residues" evidence="1">
    <location>
        <begin position="212"/>
        <end position="227"/>
    </location>
</feature>
<accession>A0A1M8A5E2</accession>
<protein>
    <recommendedName>
        <fullName evidence="5">ER membrane protein complex subunit 10</fullName>
    </recommendedName>
</protein>
<sequence>MKLTLAFAAALFCASPVLAHTGTLTYTLLHRVTRTMDGEEKVSPWFPRMLLTIPTTPQGMSLASSENFSSNLEFPEAYENALYQLKMVPGDARSYTDEENRQWIDRDAGFLSSVKLCQLLVPNTDVPLLDAVKIRLSNVPTSDSSPAHITSMAYVVEQDIKLDAQSCPIFDKDTQPVYPSTFGTDMRVMVPESAPIPELKDTTGDSSTTTGSEKESRPGTKMGKKDPPKNLVEFLQQYWMYILPVVVLFMLPSAVDVPEPPTRATDQSGVAQRVTPGPAAAAVRAKAK</sequence>
<feature type="region of interest" description="Disordered" evidence="1">
    <location>
        <begin position="259"/>
        <end position="288"/>
    </location>
</feature>
<dbReference type="CDD" id="cd22209">
    <property type="entry name" value="EMC10"/>
    <property type="match status" value="1"/>
</dbReference>
<proteinExistence type="predicted"/>
<dbReference type="Pfam" id="PF21203">
    <property type="entry name" value="ECM10"/>
    <property type="match status" value="1"/>
</dbReference>
<gene>
    <name evidence="3" type="ORF">MSYG_2042</name>
</gene>
<keyword evidence="2" id="KW-0732">Signal</keyword>
<dbReference type="OrthoDB" id="1894652at2759"/>
<dbReference type="Proteomes" id="UP000186303">
    <property type="component" value="Chromosome 3"/>
</dbReference>
<evidence type="ECO:0000313" key="4">
    <source>
        <dbReference type="Proteomes" id="UP000186303"/>
    </source>
</evidence>
<dbReference type="EMBL" id="LT671823">
    <property type="protein sequence ID" value="SHO77700.1"/>
    <property type="molecule type" value="Genomic_DNA"/>
</dbReference>
<feature type="signal peptide" evidence="2">
    <location>
        <begin position="1"/>
        <end position="19"/>
    </location>
</feature>
<organism evidence="3 4">
    <name type="scientific">Malassezia sympodialis (strain ATCC 42132)</name>
    <name type="common">Atopic eczema-associated yeast</name>
    <dbReference type="NCBI Taxonomy" id="1230383"/>
    <lineage>
        <taxon>Eukaryota</taxon>
        <taxon>Fungi</taxon>
        <taxon>Dikarya</taxon>
        <taxon>Basidiomycota</taxon>
        <taxon>Ustilaginomycotina</taxon>
        <taxon>Malasseziomycetes</taxon>
        <taxon>Malasseziales</taxon>
        <taxon>Malasseziaceae</taxon>
        <taxon>Malassezia</taxon>
    </lineage>
</organism>
<feature type="region of interest" description="Disordered" evidence="1">
    <location>
        <begin position="192"/>
        <end position="227"/>
    </location>
</feature>
<evidence type="ECO:0000256" key="1">
    <source>
        <dbReference type="SAM" id="MobiDB-lite"/>
    </source>
</evidence>
<evidence type="ECO:0000256" key="2">
    <source>
        <dbReference type="SAM" id="SignalP"/>
    </source>
</evidence>
<evidence type="ECO:0000313" key="3">
    <source>
        <dbReference type="EMBL" id="SHO77700.1"/>
    </source>
</evidence>
<reference evidence="4" key="1">
    <citation type="journal article" date="2017" name="Nucleic Acids Res.">
        <title>Proteogenomics produces comprehensive and highly accurate protein-coding gene annotation in a complete genome assembly of Malassezia sympodialis.</title>
        <authorList>
            <person name="Zhu Y."/>
            <person name="Engstroem P.G."/>
            <person name="Tellgren-Roth C."/>
            <person name="Baudo C.D."/>
            <person name="Kennell J.C."/>
            <person name="Sun S."/>
            <person name="Billmyre R.B."/>
            <person name="Schroeder M.S."/>
            <person name="Andersson A."/>
            <person name="Holm T."/>
            <person name="Sigurgeirsson B."/>
            <person name="Wu G."/>
            <person name="Sankaranarayanan S.R."/>
            <person name="Siddharthan R."/>
            <person name="Sanyal K."/>
            <person name="Lundeberg J."/>
            <person name="Nystedt B."/>
            <person name="Boekhout T."/>
            <person name="Dawson T.L. Jr."/>
            <person name="Heitman J."/>
            <person name="Scheynius A."/>
            <person name="Lehtioe J."/>
        </authorList>
    </citation>
    <scope>NUCLEOTIDE SEQUENCE [LARGE SCALE GENOMIC DNA]</scope>
    <source>
        <strain evidence="4">ATCC 42132</strain>
    </source>
</reference>
<name>A0A1M8A5E2_MALS4</name>
<dbReference type="AlphaFoldDB" id="A0A1M8A5E2"/>
<feature type="chain" id="PRO_5013201262" description="ER membrane protein complex subunit 10" evidence="2">
    <location>
        <begin position="20"/>
        <end position="288"/>
    </location>
</feature>
<dbReference type="VEuPathDB" id="FungiDB:MSYG_2042"/>